<reference evidence="6" key="1">
    <citation type="submission" date="2021-05" db="EMBL/GenBank/DDBJ databases">
        <authorList>
            <person name="Alioto T."/>
            <person name="Alioto T."/>
            <person name="Gomez Garrido J."/>
        </authorList>
    </citation>
    <scope>NUCLEOTIDE SEQUENCE</scope>
</reference>
<name>A0A8D8FUR1_CULPI</name>
<sequence length="322" mass="35533">MTEPGLCRSDNSLFWWVCSTIFLPLTLPYLLLKVIGIIKERKYRECLPGKVVLITGASSGLGEALAHTFFLAGCKVVLAARRKDELERVRKDLLELHTTVVTHSPVVISIDLSDINSLSAKVQEILEIHGQIDIIINNAGISVRSGCLSTAMDVDIKVMLVNYFGTVALSKACLPSMIKRKEGRIVCVSSVQGKFSIPHRSAYGASKHALQAFCDSLRAEMADHNVKVTLVSPGYIRTALSYNALTGSGSQYGKMDPTTESGYSPEKVAKRILKAVLRDEQDVIVAPIAPLIAYWIRHLCPPLYFYIMARRARKLEVSDKVK</sequence>
<evidence type="ECO:0000256" key="4">
    <source>
        <dbReference type="RuleBase" id="RU000363"/>
    </source>
</evidence>
<keyword evidence="5" id="KW-0472">Membrane</keyword>
<dbReference type="EMBL" id="HBUE01096339">
    <property type="protein sequence ID" value="CAG6483463.1"/>
    <property type="molecule type" value="Transcribed_RNA"/>
</dbReference>
<dbReference type="PANTHER" id="PTHR44196:SF1">
    <property type="entry name" value="DEHYDROGENASE_REDUCTASE SDR FAMILY MEMBER 7B"/>
    <property type="match status" value="1"/>
</dbReference>
<evidence type="ECO:0000256" key="1">
    <source>
        <dbReference type="ARBA" id="ARBA00006484"/>
    </source>
</evidence>
<dbReference type="InterPro" id="IPR020904">
    <property type="entry name" value="Sc_DH/Rdtase_CS"/>
</dbReference>
<dbReference type="SUPFAM" id="SSF51735">
    <property type="entry name" value="NAD(P)-binding Rossmann-fold domains"/>
    <property type="match status" value="1"/>
</dbReference>
<comment type="function">
    <text evidence="3">Putative oxidoreductase.</text>
</comment>
<protein>
    <submittedName>
        <fullName evidence="6">Dehydrogenase/reductase SDR family protein 7-like</fullName>
    </submittedName>
</protein>
<dbReference type="EMBL" id="HBUE01096340">
    <property type="protein sequence ID" value="CAG6483464.1"/>
    <property type="molecule type" value="Transcribed_RNA"/>
</dbReference>
<keyword evidence="5" id="KW-0812">Transmembrane</keyword>
<dbReference type="CDD" id="cd05332">
    <property type="entry name" value="11beta-HSD1_like_SDR_c"/>
    <property type="match status" value="1"/>
</dbReference>
<dbReference type="InterPro" id="IPR002347">
    <property type="entry name" value="SDR_fam"/>
</dbReference>
<evidence type="ECO:0000256" key="2">
    <source>
        <dbReference type="ARBA" id="ARBA00023002"/>
    </source>
</evidence>
<dbReference type="PROSITE" id="PS00061">
    <property type="entry name" value="ADH_SHORT"/>
    <property type="match status" value="1"/>
</dbReference>
<dbReference type="Pfam" id="PF00106">
    <property type="entry name" value="adh_short"/>
    <property type="match status" value="1"/>
</dbReference>
<dbReference type="InterPro" id="IPR036291">
    <property type="entry name" value="NAD(P)-bd_dom_sf"/>
</dbReference>
<dbReference type="GO" id="GO:0016491">
    <property type="term" value="F:oxidoreductase activity"/>
    <property type="evidence" value="ECO:0007669"/>
    <property type="project" value="UniProtKB-KW"/>
</dbReference>
<evidence type="ECO:0000256" key="3">
    <source>
        <dbReference type="ARBA" id="ARBA00037096"/>
    </source>
</evidence>
<organism evidence="6">
    <name type="scientific">Culex pipiens</name>
    <name type="common">House mosquito</name>
    <dbReference type="NCBI Taxonomy" id="7175"/>
    <lineage>
        <taxon>Eukaryota</taxon>
        <taxon>Metazoa</taxon>
        <taxon>Ecdysozoa</taxon>
        <taxon>Arthropoda</taxon>
        <taxon>Hexapoda</taxon>
        <taxon>Insecta</taxon>
        <taxon>Pterygota</taxon>
        <taxon>Neoptera</taxon>
        <taxon>Endopterygota</taxon>
        <taxon>Diptera</taxon>
        <taxon>Nematocera</taxon>
        <taxon>Culicoidea</taxon>
        <taxon>Culicidae</taxon>
        <taxon>Culicinae</taxon>
        <taxon>Culicini</taxon>
        <taxon>Culex</taxon>
        <taxon>Culex</taxon>
    </lineage>
</organism>
<dbReference type="EMBL" id="HBUE01308250">
    <property type="protein sequence ID" value="CAG6582149.1"/>
    <property type="molecule type" value="Transcribed_RNA"/>
</dbReference>
<dbReference type="PRINTS" id="PR00080">
    <property type="entry name" value="SDRFAMILY"/>
</dbReference>
<proteinExistence type="inferred from homology"/>
<evidence type="ECO:0000256" key="5">
    <source>
        <dbReference type="SAM" id="Phobius"/>
    </source>
</evidence>
<feature type="transmembrane region" description="Helical" evidence="5">
    <location>
        <begin position="13"/>
        <end position="32"/>
    </location>
</feature>
<dbReference type="NCBIfam" id="NF004825">
    <property type="entry name" value="PRK06181.1"/>
    <property type="match status" value="1"/>
</dbReference>
<dbReference type="PANTHER" id="PTHR44196">
    <property type="entry name" value="DEHYDROGENASE/REDUCTASE SDR FAMILY MEMBER 7B"/>
    <property type="match status" value="1"/>
</dbReference>
<evidence type="ECO:0000313" key="6">
    <source>
        <dbReference type="EMBL" id="CAG6483463.1"/>
    </source>
</evidence>
<keyword evidence="2" id="KW-0560">Oxidoreductase</keyword>
<dbReference type="AlphaFoldDB" id="A0A8D8FUR1"/>
<comment type="similarity">
    <text evidence="1 4">Belongs to the short-chain dehydrogenases/reductases (SDR) family.</text>
</comment>
<dbReference type="PRINTS" id="PR00081">
    <property type="entry name" value="GDHRDH"/>
</dbReference>
<dbReference type="EMBL" id="HBUE01202064">
    <property type="protein sequence ID" value="CAG6530323.1"/>
    <property type="molecule type" value="Transcribed_RNA"/>
</dbReference>
<keyword evidence="5" id="KW-1133">Transmembrane helix</keyword>
<dbReference type="GO" id="GO:0016020">
    <property type="term" value="C:membrane"/>
    <property type="evidence" value="ECO:0007669"/>
    <property type="project" value="TreeGrafter"/>
</dbReference>
<dbReference type="Gene3D" id="3.40.50.720">
    <property type="entry name" value="NAD(P)-binding Rossmann-like Domain"/>
    <property type="match status" value="1"/>
</dbReference>
<accession>A0A8D8FUR1</accession>